<dbReference type="InterPro" id="IPR011006">
    <property type="entry name" value="CheY-like_superfamily"/>
</dbReference>
<feature type="domain" description="OmpR/PhoB-type" evidence="8">
    <location>
        <begin position="136"/>
        <end position="235"/>
    </location>
</feature>
<dbReference type="PROSITE" id="PS51755">
    <property type="entry name" value="OMPR_PHOB"/>
    <property type="match status" value="1"/>
</dbReference>
<evidence type="ECO:0000256" key="5">
    <source>
        <dbReference type="PROSITE-ProRule" id="PRU00169"/>
    </source>
</evidence>
<evidence type="ECO:0000256" key="3">
    <source>
        <dbReference type="ARBA" id="ARBA00023125"/>
    </source>
</evidence>
<evidence type="ECO:0000313" key="9">
    <source>
        <dbReference type="EMBL" id="GAA1536214.1"/>
    </source>
</evidence>
<keyword evidence="4" id="KW-0804">Transcription</keyword>
<keyword evidence="3 6" id="KW-0238">DNA-binding</keyword>
<feature type="domain" description="Response regulatory" evidence="7">
    <location>
        <begin position="11"/>
        <end position="124"/>
    </location>
</feature>
<dbReference type="InterPro" id="IPR001867">
    <property type="entry name" value="OmpR/PhoB-type_DNA-bd"/>
</dbReference>
<feature type="modified residue" description="4-aspartylphosphate" evidence="5">
    <location>
        <position position="60"/>
    </location>
</feature>
<protein>
    <submittedName>
        <fullName evidence="9">Response regulator transcription factor</fullName>
    </submittedName>
</protein>
<dbReference type="PROSITE" id="PS50110">
    <property type="entry name" value="RESPONSE_REGULATORY"/>
    <property type="match status" value="1"/>
</dbReference>
<evidence type="ECO:0000256" key="1">
    <source>
        <dbReference type="ARBA" id="ARBA00022553"/>
    </source>
</evidence>
<gene>
    <name evidence="9" type="ORF">GCM10009762_07700</name>
</gene>
<dbReference type="Proteomes" id="UP001501288">
    <property type="component" value="Unassembled WGS sequence"/>
</dbReference>
<dbReference type="InterPro" id="IPR036388">
    <property type="entry name" value="WH-like_DNA-bd_sf"/>
</dbReference>
<dbReference type="Gene3D" id="6.10.250.690">
    <property type="match status" value="1"/>
</dbReference>
<name>A0ABN2BCR7_9MICO</name>
<proteinExistence type="predicted"/>
<keyword evidence="1 5" id="KW-0597">Phosphoprotein</keyword>
<sequence>MNNASAAVAPSVLVVDDEPVLSGTVKNYLERAGMSAQTCGDGLVALDLVRAMAPDVVVLDLGLPGMDGVEVCRHLRTFSDCYVLMLTARADEVDKLIGLSVGADDYITKPFSPRELVARIQVLLRRPRAGGAGTTASVLRIGALTVDQSSRRVELDASPVELTRTEFDLLQALAEHPGRVLNRRQLTDAVWGEDWVGDDHLVDVHIAHLRKKLGDDPSQPRFVQTVRGVGYRMGRGQ</sequence>
<accession>A0ABN2BCR7</accession>
<dbReference type="Gene3D" id="1.10.10.10">
    <property type="entry name" value="Winged helix-like DNA-binding domain superfamily/Winged helix DNA-binding domain"/>
    <property type="match status" value="1"/>
</dbReference>
<dbReference type="RefSeq" id="WP_346029741.1">
    <property type="nucleotide sequence ID" value="NZ_BAAANV010000020.1"/>
</dbReference>
<dbReference type="Pfam" id="PF00072">
    <property type="entry name" value="Response_reg"/>
    <property type="match status" value="1"/>
</dbReference>
<evidence type="ECO:0000256" key="6">
    <source>
        <dbReference type="PROSITE-ProRule" id="PRU01091"/>
    </source>
</evidence>
<evidence type="ECO:0000313" key="10">
    <source>
        <dbReference type="Proteomes" id="UP001501288"/>
    </source>
</evidence>
<keyword evidence="10" id="KW-1185">Reference proteome</keyword>
<dbReference type="Gene3D" id="3.40.50.2300">
    <property type="match status" value="1"/>
</dbReference>
<dbReference type="CDD" id="cd17574">
    <property type="entry name" value="REC_OmpR"/>
    <property type="match status" value="1"/>
</dbReference>
<dbReference type="InterPro" id="IPR001789">
    <property type="entry name" value="Sig_transdc_resp-reg_receiver"/>
</dbReference>
<dbReference type="SUPFAM" id="SSF52172">
    <property type="entry name" value="CheY-like"/>
    <property type="match status" value="1"/>
</dbReference>
<feature type="DNA-binding region" description="OmpR/PhoB-type" evidence="6">
    <location>
        <begin position="136"/>
        <end position="235"/>
    </location>
</feature>
<dbReference type="CDD" id="cd00383">
    <property type="entry name" value="trans_reg_C"/>
    <property type="match status" value="1"/>
</dbReference>
<organism evidence="9 10">
    <name type="scientific">Dermacoccus barathri</name>
    <dbReference type="NCBI Taxonomy" id="322601"/>
    <lineage>
        <taxon>Bacteria</taxon>
        <taxon>Bacillati</taxon>
        <taxon>Actinomycetota</taxon>
        <taxon>Actinomycetes</taxon>
        <taxon>Micrococcales</taxon>
        <taxon>Dermacoccaceae</taxon>
        <taxon>Dermacoccus</taxon>
    </lineage>
</organism>
<dbReference type="EMBL" id="BAAANV010000020">
    <property type="protein sequence ID" value="GAA1536214.1"/>
    <property type="molecule type" value="Genomic_DNA"/>
</dbReference>
<dbReference type="SMART" id="SM00448">
    <property type="entry name" value="REC"/>
    <property type="match status" value="1"/>
</dbReference>
<comment type="caution">
    <text evidence="9">The sequence shown here is derived from an EMBL/GenBank/DDBJ whole genome shotgun (WGS) entry which is preliminary data.</text>
</comment>
<reference evidence="9 10" key="1">
    <citation type="journal article" date="2019" name="Int. J. Syst. Evol. Microbiol.">
        <title>The Global Catalogue of Microorganisms (GCM) 10K type strain sequencing project: providing services to taxonomists for standard genome sequencing and annotation.</title>
        <authorList>
            <consortium name="The Broad Institute Genomics Platform"/>
            <consortium name="The Broad Institute Genome Sequencing Center for Infectious Disease"/>
            <person name="Wu L."/>
            <person name="Ma J."/>
        </authorList>
    </citation>
    <scope>NUCLEOTIDE SEQUENCE [LARGE SCALE GENOMIC DNA]</scope>
    <source>
        <strain evidence="9 10">JCM 14588</strain>
    </source>
</reference>
<keyword evidence="2" id="KW-0805">Transcription regulation</keyword>
<evidence type="ECO:0000259" key="8">
    <source>
        <dbReference type="PROSITE" id="PS51755"/>
    </source>
</evidence>
<evidence type="ECO:0000256" key="2">
    <source>
        <dbReference type="ARBA" id="ARBA00023015"/>
    </source>
</evidence>
<dbReference type="InterPro" id="IPR039420">
    <property type="entry name" value="WalR-like"/>
</dbReference>
<dbReference type="Pfam" id="PF00486">
    <property type="entry name" value="Trans_reg_C"/>
    <property type="match status" value="1"/>
</dbReference>
<dbReference type="SMART" id="SM00862">
    <property type="entry name" value="Trans_reg_C"/>
    <property type="match status" value="1"/>
</dbReference>
<dbReference type="PANTHER" id="PTHR48111">
    <property type="entry name" value="REGULATOR OF RPOS"/>
    <property type="match status" value="1"/>
</dbReference>
<dbReference type="PANTHER" id="PTHR48111:SF4">
    <property type="entry name" value="DNA-BINDING DUAL TRANSCRIPTIONAL REGULATOR OMPR"/>
    <property type="match status" value="1"/>
</dbReference>
<evidence type="ECO:0000259" key="7">
    <source>
        <dbReference type="PROSITE" id="PS50110"/>
    </source>
</evidence>
<evidence type="ECO:0000256" key="4">
    <source>
        <dbReference type="ARBA" id="ARBA00023163"/>
    </source>
</evidence>